<accession>A0AA86QK49</accession>
<dbReference type="AlphaFoldDB" id="A0AA86QK49"/>
<dbReference type="InterPro" id="IPR001611">
    <property type="entry name" value="Leu-rich_rpt"/>
</dbReference>
<organism evidence="3">
    <name type="scientific">Hexamita inflata</name>
    <dbReference type="NCBI Taxonomy" id="28002"/>
    <lineage>
        <taxon>Eukaryota</taxon>
        <taxon>Metamonada</taxon>
        <taxon>Diplomonadida</taxon>
        <taxon>Hexamitidae</taxon>
        <taxon>Hexamitinae</taxon>
        <taxon>Hexamita</taxon>
    </lineage>
</organism>
<evidence type="ECO:0000313" key="5">
    <source>
        <dbReference type="Proteomes" id="UP001642409"/>
    </source>
</evidence>
<reference evidence="3" key="1">
    <citation type="submission" date="2023-06" db="EMBL/GenBank/DDBJ databases">
        <authorList>
            <person name="Kurt Z."/>
        </authorList>
    </citation>
    <scope>NUCLEOTIDE SEQUENCE</scope>
</reference>
<gene>
    <name evidence="4" type="ORF">HINF_LOCUS14137</name>
    <name evidence="3" type="ORF">HINF_LOCUS48651</name>
</gene>
<dbReference type="InterPro" id="IPR050836">
    <property type="entry name" value="SDS22/Internalin_LRR"/>
</dbReference>
<dbReference type="PROSITE" id="PS51450">
    <property type="entry name" value="LRR"/>
    <property type="match status" value="2"/>
</dbReference>
<dbReference type="EMBL" id="CATOUU010000937">
    <property type="protein sequence ID" value="CAI9961006.1"/>
    <property type="molecule type" value="Genomic_DNA"/>
</dbReference>
<dbReference type="Gene3D" id="3.80.10.10">
    <property type="entry name" value="Ribonuclease Inhibitor"/>
    <property type="match status" value="1"/>
</dbReference>
<evidence type="ECO:0000313" key="3">
    <source>
        <dbReference type="EMBL" id="CAI9961006.1"/>
    </source>
</evidence>
<evidence type="ECO:0000256" key="1">
    <source>
        <dbReference type="ARBA" id="ARBA00022614"/>
    </source>
</evidence>
<keyword evidence="2" id="KW-0677">Repeat</keyword>
<comment type="caution">
    <text evidence="3">The sequence shown here is derived from an EMBL/GenBank/DDBJ whole genome shotgun (WGS) entry which is preliminary data.</text>
</comment>
<dbReference type="Proteomes" id="UP001642409">
    <property type="component" value="Unassembled WGS sequence"/>
</dbReference>
<dbReference type="EMBL" id="CAXDID020000033">
    <property type="protein sequence ID" value="CAL5995649.1"/>
    <property type="molecule type" value="Genomic_DNA"/>
</dbReference>
<dbReference type="Pfam" id="PF12799">
    <property type="entry name" value="LRR_4"/>
    <property type="match status" value="1"/>
</dbReference>
<reference evidence="4 5" key="2">
    <citation type="submission" date="2024-07" db="EMBL/GenBank/DDBJ databases">
        <authorList>
            <person name="Akdeniz Z."/>
        </authorList>
    </citation>
    <scope>NUCLEOTIDE SEQUENCE [LARGE SCALE GENOMIC DNA]</scope>
</reference>
<evidence type="ECO:0000256" key="2">
    <source>
        <dbReference type="ARBA" id="ARBA00022737"/>
    </source>
</evidence>
<dbReference type="SUPFAM" id="SSF52058">
    <property type="entry name" value="L domain-like"/>
    <property type="match status" value="1"/>
</dbReference>
<keyword evidence="5" id="KW-1185">Reference proteome</keyword>
<dbReference type="InterPro" id="IPR025875">
    <property type="entry name" value="Leu-rich_rpt_4"/>
</dbReference>
<protein>
    <submittedName>
        <fullName evidence="3">Leucine-rich repeat domain-containing protein</fullName>
    </submittedName>
    <submittedName>
        <fullName evidence="4">Leucine-rich_repeat domain-containing protein</fullName>
    </submittedName>
</protein>
<keyword evidence="1" id="KW-0433">Leucine-rich repeat</keyword>
<sequence>MKMVNLVELNLSFNKIVDVMALRRMVFLQKLDLYVNMLTNVDALSKMTRLESLNVGNNYIVDIKPLEQLPIKELNAFNNRQFNFNHSFPVSKKELQLFKKQKKIYESCSQLDEILSKQNKFRTKQAHMKSNLIKYLDTIYKSSKLLVFNVVNFIKMMDTNNQ</sequence>
<evidence type="ECO:0000313" key="4">
    <source>
        <dbReference type="EMBL" id="CAL5995649.1"/>
    </source>
</evidence>
<proteinExistence type="predicted"/>
<dbReference type="PANTHER" id="PTHR46652">
    <property type="entry name" value="LEUCINE-RICH REPEAT AND IQ DOMAIN-CONTAINING PROTEIN 1-RELATED"/>
    <property type="match status" value="1"/>
</dbReference>
<dbReference type="InterPro" id="IPR032675">
    <property type="entry name" value="LRR_dom_sf"/>
</dbReference>
<dbReference type="PANTHER" id="PTHR46652:SF3">
    <property type="entry name" value="LEUCINE-RICH REPEAT-CONTAINING PROTEIN 9"/>
    <property type="match status" value="1"/>
</dbReference>
<name>A0AA86QK49_9EUKA</name>